<dbReference type="CDD" id="cd22160">
    <property type="entry name" value="F-box_AtFBL13-like"/>
    <property type="match status" value="1"/>
</dbReference>
<dbReference type="Gene3D" id="1.20.1280.50">
    <property type="match status" value="1"/>
</dbReference>
<dbReference type="SUPFAM" id="SSF52047">
    <property type="entry name" value="RNI-like"/>
    <property type="match status" value="1"/>
</dbReference>
<evidence type="ECO:0008006" key="5">
    <source>
        <dbReference type="Google" id="ProtNLM"/>
    </source>
</evidence>
<protein>
    <recommendedName>
        <fullName evidence="5">F-box domain-containing protein</fullName>
    </recommendedName>
</protein>
<evidence type="ECO:0000259" key="2">
    <source>
        <dbReference type="Pfam" id="PF23622"/>
    </source>
</evidence>
<evidence type="ECO:0000313" key="4">
    <source>
        <dbReference type="Proteomes" id="UP000836841"/>
    </source>
</evidence>
<dbReference type="InterPro" id="IPR055357">
    <property type="entry name" value="LRR_At1g61320_AtMIF1"/>
</dbReference>
<dbReference type="InterPro" id="IPR053781">
    <property type="entry name" value="F-box_AtFBL13-like"/>
</dbReference>
<dbReference type="EMBL" id="OU466860">
    <property type="protein sequence ID" value="CAH2058641.1"/>
    <property type="molecule type" value="Genomic_DNA"/>
</dbReference>
<feature type="domain" description="F-box" evidence="1">
    <location>
        <begin position="16"/>
        <end position="54"/>
    </location>
</feature>
<dbReference type="SUPFAM" id="SSF81383">
    <property type="entry name" value="F-box domain"/>
    <property type="match status" value="1"/>
</dbReference>
<dbReference type="InterPro" id="IPR044997">
    <property type="entry name" value="F-box_plant"/>
</dbReference>
<dbReference type="InterPro" id="IPR001810">
    <property type="entry name" value="F-box_dom"/>
</dbReference>
<organism evidence="3 4">
    <name type="scientific">Thlaspi arvense</name>
    <name type="common">Field penny-cress</name>
    <dbReference type="NCBI Taxonomy" id="13288"/>
    <lineage>
        <taxon>Eukaryota</taxon>
        <taxon>Viridiplantae</taxon>
        <taxon>Streptophyta</taxon>
        <taxon>Embryophyta</taxon>
        <taxon>Tracheophyta</taxon>
        <taxon>Spermatophyta</taxon>
        <taxon>Magnoliopsida</taxon>
        <taxon>eudicotyledons</taxon>
        <taxon>Gunneridae</taxon>
        <taxon>Pentapetalae</taxon>
        <taxon>rosids</taxon>
        <taxon>malvids</taxon>
        <taxon>Brassicales</taxon>
        <taxon>Brassicaceae</taxon>
        <taxon>Thlaspideae</taxon>
        <taxon>Thlaspi</taxon>
    </lineage>
</organism>
<name>A0AAU9SA90_THLAR</name>
<reference evidence="3 4" key="1">
    <citation type="submission" date="2022-03" db="EMBL/GenBank/DDBJ databases">
        <authorList>
            <person name="Nunn A."/>
            <person name="Chopra R."/>
            <person name="Nunn A."/>
            <person name="Contreras Garrido A."/>
        </authorList>
    </citation>
    <scope>NUCLEOTIDE SEQUENCE [LARGE SCALE GENOMIC DNA]</scope>
</reference>
<keyword evidence="4" id="KW-1185">Reference proteome</keyword>
<dbReference type="Proteomes" id="UP000836841">
    <property type="component" value="Chromosome 4"/>
</dbReference>
<evidence type="ECO:0000313" key="3">
    <source>
        <dbReference type="EMBL" id="CAH2058641.1"/>
    </source>
</evidence>
<gene>
    <name evidence="3" type="ORF">TAV2_LOCUS13035</name>
</gene>
<feature type="domain" description="At1g61320/AtMIF1 LRR" evidence="2">
    <location>
        <begin position="81"/>
        <end position="351"/>
    </location>
</feature>
<dbReference type="PANTHER" id="PTHR32153">
    <property type="entry name" value="OJ000223_09.16 PROTEIN"/>
    <property type="match status" value="1"/>
</dbReference>
<accession>A0AAU9SA90</accession>
<dbReference type="AlphaFoldDB" id="A0AAU9SA90"/>
<dbReference type="Gene3D" id="3.80.10.10">
    <property type="entry name" value="Ribonuclease Inhibitor"/>
    <property type="match status" value="1"/>
</dbReference>
<dbReference type="Pfam" id="PF00646">
    <property type="entry name" value="F-box"/>
    <property type="match status" value="1"/>
</dbReference>
<dbReference type="InterPro" id="IPR032675">
    <property type="entry name" value="LRR_dom_sf"/>
</dbReference>
<dbReference type="Pfam" id="PF23622">
    <property type="entry name" value="LRR_At1g61320_AtMIF1"/>
    <property type="match status" value="1"/>
</dbReference>
<evidence type="ECO:0000259" key="1">
    <source>
        <dbReference type="Pfam" id="PF00646"/>
    </source>
</evidence>
<proteinExistence type="predicted"/>
<dbReference type="InterPro" id="IPR036047">
    <property type="entry name" value="F-box-like_dom_sf"/>
</dbReference>
<sequence>MAGDGGNGNGIGVDSISSLPDDILHIILSSIPTKFAIRTSVWSKRWRHVWSDTPSLSFESCEDTTSAYSVDETLARYTAHKMMSFHLYTSVILDDVPYINRWIELAMSRNVERMSLEIHVDNYGFPDLFYINSSVKQLTLNYSDLSDMMIPRCFVSWTSLKKLSLRCCTISDEFFAKILSGCPILEGLKLNFCHTLMVIDLSKLLRLRTLEIYESNLVRGSTQIVAPHIHCLNLITYAQSPSTLVDVSSLTAASLEIWYRPHQTQLKTHKQVMVLKILGKLQNVERLTLGTNLLKILSLAELRGVLFPRFKNIKDLTLETVVSQYVTPGLVRVLHNSPGLKTLTLHIMDSSTLQIINPSRIEDKYLDKYLDLHGLDSNQWWIFLDIFRQNPESKHVASLVELVLKTTKALEKMAVRWEGCPDGRRFEELLEMLSIISHDNNVSVALIDHLKRKQRKMSTKWDYRKATTLYD</sequence>